<evidence type="ECO:0000313" key="2">
    <source>
        <dbReference type="Proteomes" id="UP000276379"/>
    </source>
</evidence>
<sequence length="131" mass="14661">MRRQAYTSLLDCCERLSAGWWVAADVMRSEHGDEGLREERFLRTHELWTEFSTAVAAVSVAGPQQVAQAAEPLIDIMFELDSAGTDWRDAVRADRQRGLTAFADRFDTAMEAIQAPRAAFRQAVREALGTD</sequence>
<organism evidence="1 2">
    <name type="scientific">Streptomyces griseofuscus</name>
    <dbReference type="NCBI Taxonomy" id="146922"/>
    <lineage>
        <taxon>Bacteria</taxon>
        <taxon>Bacillati</taxon>
        <taxon>Actinomycetota</taxon>
        <taxon>Actinomycetes</taxon>
        <taxon>Kitasatosporales</taxon>
        <taxon>Streptomycetaceae</taxon>
        <taxon>Streptomyces</taxon>
    </lineage>
</organism>
<protein>
    <submittedName>
        <fullName evidence="1">Uncharacterized protein</fullName>
    </submittedName>
</protein>
<name>A0A3R8QAA0_9ACTN</name>
<dbReference type="AlphaFoldDB" id="A0A3R8QAA0"/>
<accession>A0A3R8QAA0</accession>
<reference evidence="1 2" key="1">
    <citation type="submission" date="2017-10" db="EMBL/GenBank/DDBJ databases">
        <title>Draft genome of actinobacteria isolated from guarana (Paullinia cupana (Mart.) Ducke.</title>
        <authorList>
            <person name="Siqueira K.A."/>
            <person name="Liotti R.G."/>
            <person name="Mendes T.A."/>
            <person name="Soares M.A."/>
        </authorList>
    </citation>
    <scope>NUCLEOTIDE SEQUENCE [LARGE SCALE GENOMIC DNA]</scope>
    <source>
        <strain evidence="1 2">199</strain>
    </source>
</reference>
<dbReference type="Proteomes" id="UP000276379">
    <property type="component" value="Unassembled WGS sequence"/>
</dbReference>
<comment type="caution">
    <text evidence="1">The sequence shown here is derived from an EMBL/GenBank/DDBJ whole genome shotgun (WGS) entry which is preliminary data.</text>
</comment>
<gene>
    <name evidence="1" type="ORF">CQW44_19955</name>
</gene>
<dbReference type="EMBL" id="PDES01000008">
    <property type="protein sequence ID" value="RRQ85240.1"/>
    <property type="molecule type" value="Genomic_DNA"/>
</dbReference>
<evidence type="ECO:0000313" key="1">
    <source>
        <dbReference type="EMBL" id="RRQ85240.1"/>
    </source>
</evidence>
<proteinExistence type="predicted"/>
<keyword evidence="2" id="KW-1185">Reference proteome</keyword>